<dbReference type="EnsemblPlants" id="OPUNC12G04930.1">
    <property type="protein sequence ID" value="OPUNC12G04930.1"/>
    <property type="gene ID" value="OPUNC12G04930"/>
</dbReference>
<organism evidence="1">
    <name type="scientific">Oryza punctata</name>
    <name type="common">Red rice</name>
    <dbReference type="NCBI Taxonomy" id="4537"/>
    <lineage>
        <taxon>Eukaryota</taxon>
        <taxon>Viridiplantae</taxon>
        <taxon>Streptophyta</taxon>
        <taxon>Embryophyta</taxon>
        <taxon>Tracheophyta</taxon>
        <taxon>Spermatophyta</taxon>
        <taxon>Magnoliopsida</taxon>
        <taxon>Liliopsida</taxon>
        <taxon>Poales</taxon>
        <taxon>Poaceae</taxon>
        <taxon>BOP clade</taxon>
        <taxon>Oryzoideae</taxon>
        <taxon>Oryzeae</taxon>
        <taxon>Oryzinae</taxon>
        <taxon>Oryza</taxon>
    </lineage>
</organism>
<dbReference type="AlphaFoldDB" id="A0A0E0MKD8"/>
<dbReference type="HOGENOM" id="CLU_2816860_0_0_1"/>
<evidence type="ECO:0000313" key="1">
    <source>
        <dbReference type="EnsemblPlants" id="OPUNC12G04930.1"/>
    </source>
</evidence>
<reference evidence="1" key="2">
    <citation type="submission" date="2018-05" db="EMBL/GenBank/DDBJ databases">
        <title>OpunRS2 (Oryza punctata Reference Sequence Version 2).</title>
        <authorList>
            <person name="Zhang J."/>
            <person name="Kudrna D."/>
            <person name="Lee S."/>
            <person name="Talag J."/>
            <person name="Welchert J."/>
            <person name="Wing R.A."/>
        </authorList>
    </citation>
    <scope>NUCLEOTIDE SEQUENCE [LARGE SCALE GENOMIC DNA]</scope>
</reference>
<accession>A0A0E0MKD8</accession>
<protein>
    <submittedName>
        <fullName evidence="1">Uncharacterized protein</fullName>
    </submittedName>
</protein>
<name>A0A0E0MKD8_ORYPU</name>
<dbReference type="Gramene" id="OPUNC12G04930.1">
    <property type="protein sequence ID" value="OPUNC12G04930.1"/>
    <property type="gene ID" value="OPUNC12G04930"/>
</dbReference>
<evidence type="ECO:0000313" key="2">
    <source>
        <dbReference type="Proteomes" id="UP000026962"/>
    </source>
</evidence>
<dbReference type="Proteomes" id="UP000026962">
    <property type="component" value="Chromosome 12"/>
</dbReference>
<proteinExistence type="predicted"/>
<reference evidence="1" key="1">
    <citation type="submission" date="2015-04" db="UniProtKB">
        <authorList>
            <consortium name="EnsemblPlants"/>
        </authorList>
    </citation>
    <scope>IDENTIFICATION</scope>
</reference>
<sequence>MGRTRAPLHLALNEENRRSTLQRSTSWGSPLMRDRLFSLQQHFDSRRHLRFFIKLAPFTSNQEGEQS</sequence>
<keyword evidence="2" id="KW-1185">Reference proteome</keyword>